<name>A0ABD1KT85_9TELE</name>
<comment type="caution">
    <text evidence="4">The sequence shown here is derived from an EMBL/GenBank/DDBJ whole genome shotgun (WGS) entry which is preliminary data.</text>
</comment>
<evidence type="ECO:0000259" key="3">
    <source>
        <dbReference type="PROSITE" id="PS51031"/>
    </source>
</evidence>
<dbReference type="GO" id="GO:0005634">
    <property type="term" value="C:nucleus"/>
    <property type="evidence" value="ECO:0007669"/>
    <property type="project" value="UniProtKB-SubCell"/>
</dbReference>
<feature type="region of interest" description="Disordered" evidence="2">
    <location>
        <begin position="1"/>
        <end position="31"/>
    </location>
</feature>
<sequence>MQRPVEVTEGRLRKGKKKEKERSRSGAGASSRPRWKFMAVMGFLAPFIEDPPSPIPPTLMMGHVGLGDGKGGGESLSVFERGLLEALRAPPTPAPAPAPPLQQGLTAADEDEVFFLSLLPTMRRLPPPKKAEVKFLIHKLLFEAERDSRE</sequence>
<feature type="compositionally biased region" description="Basic and acidic residues" evidence="2">
    <location>
        <begin position="1"/>
        <end position="24"/>
    </location>
</feature>
<proteinExistence type="predicted"/>
<dbReference type="AlphaFoldDB" id="A0ABD1KT85"/>
<dbReference type="Proteomes" id="UP001591681">
    <property type="component" value="Unassembled WGS sequence"/>
</dbReference>
<dbReference type="PROSITE" id="PS51031">
    <property type="entry name" value="BESS"/>
    <property type="match status" value="1"/>
</dbReference>
<dbReference type="Pfam" id="PF02944">
    <property type="entry name" value="BESS"/>
    <property type="match status" value="1"/>
</dbReference>
<evidence type="ECO:0000256" key="2">
    <source>
        <dbReference type="SAM" id="MobiDB-lite"/>
    </source>
</evidence>
<comment type="subcellular location">
    <subcellularLocation>
        <location evidence="1">Nucleus</location>
    </subcellularLocation>
</comment>
<keyword evidence="1" id="KW-0539">Nucleus</keyword>
<evidence type="ECO:0000313" key="5">
    <source>
        <dbReference type="Proteomes" id="UP001591681"/>
    </source>
</evidence>
<protein>
    <recommendedName>
        <fullName evidence="3">BESS domain-containing protein</fullName>
    </recommendedName>
</protein>
<evidence type="ECO:0000256" key="1">
    <source>
        <dbReference type="PROSITE-ProRule" id="PRU00371"/>
    </source>
</evidence>
<reference evidence="4 5" key="1">
    <citation type="submission" date="2024-09" db="EMBL/GenBank/DDBJ databases">
        <title>A chromosome-level genome assembly of Gray's grenadier anchovy, Coilia grayii.</title>
        <authorList>
            <person name="Fu Z."/>
        </authorList>
    </citation>
    <scope>NUCLEOTIDE SEQUENCE [LARGE SCALE GENOMIC DNA]</scope>
    <source>
        <strain evidence="4">G4</strain>
        <tissue evidence="4">Muscle</tissue>
    </source>
</reference>
<feature type="domain" description="BESS" evidence="3">
    <location>
        <begin position="108"/>
        <end position="147"/>
    </location>
</feature>
<evidence type="ECO:0000313" key="4">
    <source>
        <dbReference type="EMBL" id="KAL2102338.1"/>
    </source>
</evidence>
<accession>A0ABD1KT85</accession>
<keyword evidence="5" id="KW-1185">Reference proteome</keyword>
<dbReference type="EMBL" id="JBHFQA010000002">
    <property type="protein sequence ID" value="KAL2102338.1"/>
    <property type="molecule type" value="Genomic_DNA"/>
</dbReference>
<gene>
    <name evidence="4" type="ORF">ACEWY4_001506</name>
</gene>
<dbReference type="InterPro" id="IPR004210">
    <property type="entry name" value="BESS_motif"/>
</dbReference>
<organism evidence="4 5">
    <name type="scientific">Coilia grayii</name>
    <name type="common">Gray's grenadier anchovy</name>
    <dbReference type="NCBI Taxonomy" id="363190"/>
    <lineage>
        <taxon>Eukaryota</taxon>
        <taxon>Metazoa</taxon>
        <taxon>Chordata</taxon>
        <taxon>Craniata</taxon>
        <taxon>Vertebrata</taxon>
        <taxon>Euteleostomi</taxon>
        <taxon>Actinopterygii</taxon>
        <taxon>Neopterygii</taxon>
        <taxon>Teleostei</taxon>
        <taxon>Clupei</taxon>
        <taxon>Clupeiformes</taxon>
        <taxon>Clupeoidei</taxon>
        <taxon>Engraulidae</taxon>
        <taxon>Coilinae</taxon>
        <taxon>Coilia</taxon>
    </lineage>
</organism>